<protein>
    <submittedName>
        <fullName evidence="1">Uncharacterized protein</fullName>
    </submittedName>
</protein>
<dbReference type="EMBL" id="CP030840">
    <property type="protein sequence ID" value="AXC09455.1"/>
    <property type="molecule type" value="Genomic_DNA"/>
</dbReference>
<dbReference type="Proteomes" id="UP000253606">
    <property type="component" value="Chromosome"/>
</dbReference>
<dbReference type="AlphaFoldDB" id="A0A2Z5FSK3"/>
<evidence type="ECO:0000313" key="1">
    <source>
        <dbReference type="EMBL" id="AXC09455.1"/>
    </source>
</evidence>
<accession>A0A2Z5FSK3</accession>
<evidence type="ECO:0000313" key="2">
    <source>
        <dbReference type="Proteomes" id="UP000253606"/>
    </source>
</evidence>
<gene>
    <name evidence="1" type="ORF">ACPOL_0068</name>
</gene>
<reference evidence="1 2" key="1">
    <citation type="journal article" date="2018" name="Front. Microbiol.">
        <title>Hydrolytic Capabilities as a Key to Environmental Success: Chitinolytic and Cellulolytic Acidobacteria From Acidic Sub-arctic Soils and Boreal Peatlands.</title>
        <authorList>
            <person name="Belova S.E."/>
            <person name="Ravin N.V."/>
            <person name="Pankratov T.A."/>
            <person name="Rakitin A.L."/>
            <person name="Ivanova A.A."/>
            <person name="Beletsky A.V."/>
            <person name="Mardanov A.V."/>
            <person name="Sinninghe Damste J.S."/>
            <person name="Dedysh S.N."/>
        </authorList>
    </citation>
    <scope>NUCLEOTIDE SEQUENCE [LARGE SCALE GENOMIC DNA]</scope>
    <source>
        <strain evidence="1 2">SBC82</strain>
    </source>
</reference>
<name>A0A2Z5FSK3_9BACT</name>
<proteinExistence type="predicted"/>
<keyword evidence="2" id="KW-1185">Reference proteome</keyword>
<organism evidence="1 2">
    <name type="scientific">Acidisarcina polymorpha</name>
    <dbReference type="NCBI Taxonomy" id="2211140"/>
    <lineage>
        <taxon>Bacteria</taxon>
        <taxon>Pseudomonadati</taxon>
        <taxon>Acidobacteriota</taxon>
        <taxon>Terriglobia</taxon>
        <taxon>Terriglobales</taxon>
        <taxon>Acidobacteriaceae</taxon>
        <taxon>Acidisarcina</taxon>
    </lineage>
</organism>
<sequence>MVSGINVADSLIGATLDDYSFGHGTGLQFRRNDGMDGGP</sequence>
<dbReference type="KEGG" id="abas:ACPOL_0068"/>